<protein>
    <submittedName>
        <fullName evidence="5">Class I SAM-dependent methyltransferase</fullName>
    </submittedName>
</protein>
<dbReference type="Gene3D" id="2.20.130.10">
    <property type="entry name" value="CAC2371-like domains"/>
    <property type="match status" value="1"/>
</dbReference>
<dbReference type="InterPro" id="IPR029063">
    <property type="entry name" value="SAM-dependent_MTases_sf"/>
</dbReference>
<dbReference type="GO" id="GO:0032259">
    <property type="term" value="P:methylation"/>
    <property type="evidence" value="ECO:0007669"/>
    <property type="project" value="UniProtKB-KW"/>
</dbReference>
<dbReference type="GO" id="GO:0008168">
    <property type="term" value="F:methyltransferase activity"/>
    <property type="evidence" value="ECO:0007669"/>
    <property type="project" value="UniProtKB-KW"/>
</dbReference>
<keyword evidence="3" id="KW-0949">S-adenosyl-L-methionine</keyword>
<name>A0A7V0XFN6_UNCW3</name>
<dbReference type="Gene3D" id="3.40.50.150">
    <property type="entry name" value="Vaccinia Virus protein VP39"/>
    <property type="match status" value="1"/>
</dbReference>
<keyword evidence="1 5" id="KW-0489">Methyltransferase</keyword>
<dbReference type="InterPro" id="IPR041698">
    <property type="entry name" value="Methyltransf_25"/>
</dbReference>
<keyword evidence="2" id="KW-0808">Transferase</keyword>
<evidence type="ECO:0000256" key="1">
    <source>
        <dbReference type="ARBA" id="ARBA00022603"/>
    </source>
</evidence>
<dbReference type="Proteomes" id="UP000885672">
    <property type="component" value="Unassembled WGS sequence"/>
</dbReference>
<evidence type="ECO:0000313" key="5">
    <source>
        <dbReference type="EMBL" id="HDR00343.1"/>
    </source>
</evidence>
<dbReference type="EMBL" id="DSBX01000333">
    <property type="protein sequence ID" value="HDR00343.1"/>
    <property type="molecule type" value="Genomic_DNA"/>
</dbReference>
<dbReference type="CDD" id="cd02440">
    <property type="entry name" value="AdoMet_MTases"/>
    <property type="match status" value="1"/>
</dbReference>
<organism evidence="5">
    <name type="scientific">candidate division WOR-3 bacterium</name>
    <dbReference type="NCBI Taxonomy" id="2052148"/>
    <lineage>
        <taxon>Bacteria</taxon>
        <taxon>Bacteria division WOR-3</taxon>
    </lineage>
</organism>
<dbReference type="PANTHER" id="PTHR43464">
    <property type="entry name" value="METHYLTRANSFERASE"/>
    <property type="match status" value="1"/>
</dbReference>
<dbReference type="SUPFAM" id="SSF53335">
    <property type="entry name" value="S-adenosyl-L-methionine-dependent methyltransferases"/>
    <property type="match status" value="1"/>
</dbReference>
<accession>A0A7V0XFN6</accession>
<comment type="caution">
    <text evidence="5">The sequence shown here is derived from an EMBL/GenBank/DDBJ whole genome shotgun (WGS) entry which is preliminary data.</text>
</comment>
<sequence>MSGPLPRLYDDLASWWPLLSSPEEYVAEAEFYRRTLTGAAIPVREVLELGSGGGHNATHLKASFEMVLVDLAPAMLKQSRLLNPECEHIHGDMREVRLPRRFDAVFVHDAVSHMLSEEELARVFATAWHHLRPGGLALFCPDHTRETFAPYAAHGGHDRRLRGMRYLEWAHDPDPADTEYRVEMAYILREGEEYRVVQDRLAMGLFPRATWLDLLSAQGFAAAAVPHATASPAEGGGEVFTGLRPVE</sequence>
<evidence type="ECO:0000259" key="4">
    <source>
        <dbReference type="Pfam" id="PF13649"/>
    </source>
</evidence>
<feature type="domain" description="Methyltransferase" evidence="4">
    <location>
        <begin position="46"/>
        <end position="135"/>
    </location>
</feature>
<dbReference type="AlphaFoldDB" id="A0A7V0XFN6"/>
<dbReference type="Pfam" id="PF13649">
    <property type="entry name" value="Methyltransf_25"/>
    <property type="match status" value="1"/>
</dbReference>
<reference evidence="5" key="1">
    <citation type="journal article" date="2020" name="mSystems">
        <title>Genome- and Community-Level Interaction Insights into Carbon Utilization and Element Cycling Functions of Hydrothermarchaeota in Hydrothermal Sediment.</title>
        <authorList>
            <person name="Zhou Z."/>
            <person name="Liu Y."/>
            <person name="Xu W."/>
            <person name="Pan J."/>
            <person name="Luo Z.H."/>
            <person name="Li M."/>
        </authorList>
    </citation>
    <scope>NUCLEOTIDE SEQUENCE [LARGE SCALE GENOMIC DNA]</scope>
    <source>
        <strain evidence="5">SpSt-1182</strain>
    </source>
</reference>
<gene>
    <name evidence="5" type="ORF">ENN51_08700</name>
</gene>
<proteinExistence type="predicted"/>
<dbReference type="PANTHER" id="PTHR43464:SF19">
    <property type="entry name" value="UBIQUINONE BIOSYNTHESIS O-METHYLTRANSFERASE, MITOCHONDRIAL"/>
    <property type="match status" value="1"/>
</dbReference>
<evidence type="ECO:0000256" key="3">
    <source>
        <dbReference type="ARBA" id="ARBA00022691"/>
    </source>
</evidence>
<evidence type="ECO:0000256" key="2">
    <source>
        <dbReference type="ARBA" id="ARBA00022679"/>
    </source>
</evidence>